<dbReference type="Proteomes" id="UP001597299">
    <property type="component" value="Unassembled WGS sequence"/>
</dbReference>
<evidence type="ECO:0000313" key="3">
    <source>
        <dbReference type="Proteomes" id="UP001597299"/>
    </source>
</evidence>
<accession>A0ABW4Z687</accession>
<comment type="caution">
    <text evidence="2">The sequence shown here is derived from an EMBL/GenBank/DDBJ whole genome shotgun (WGS) entry which is preliminary data.</text>
</comment>
<protein>
    <submittedName>
        <fullName evidence="2">Uncharacterized protein</fullName>
    </submittedName>
</protein>
<sequence>MTMDVRQYLTASLIALLPAAAFAADNTPAPHSGRFLWQGLDPATVSDASIIKWVSENCGSKPPADQVKKAEAILDATKAHPMSEQARTWVRDGYIKKYGAGSCDQLNTLLSEKEPF</sequence>
<gene>
    <name evidence="2" type="ORF">ACFSNC_26200</name>
</gene>
<evidence type="ECO:0000256" key="1">
    <source>
        <dbReference type="SAM" id="SignalP"/>
    </source>
</evidence>
<dbReference type="EMBL" id="JBHUHD010000005">
    <property type="protein sequence ID" value="MFD2143843.1"/>
    <property type="molecule type" value="Genomic_DNA"/>
</dbReference>
<evidence type="ECO:0000313" key="2">
    <source>
        <dbReference type="EMBL" id="MFD2143843.1"/>
    </source>
</evidence>
<keyword evidence="1" id="KW-0732">Signal</keyword>
<organism evidence="2 3">
    <name type="scientific">Ancylobacter oerskovii</name>
    <dbReference type="NCBI Taxonomy" id="459519"/>
    <lineage>
        <taxon>Bacteria</taxon>
        <taxon>Pseudomonadati</taxon>
        <taxon>Pseudomonadota</taxon>
        <taxon>Alphaproteobacteria</taxon>
        <taxon>Hyphomicrobiales</taxon>
        <taxon>Xanthobacteraceae</taxon>
        <taxon>Ancylobacter</taxon>
    </lineage>
</organism>
<dbReference type="RefSeq" id="WP_378297372.1">
    <property type="nucleotide sequence ID" value="NZ_JBHUHD010000005.1"/>
</dbReference>
<reference evidence="3" key="1">
    <citation type="journal article" date="2019" name="Int. J. Syst. Evol. Microbiol.">
        <title>The Global Catalogue of Microorganisms (GCM) 10K type strain sequencing project: providing services to taxonomists for standard genome sequencing and annotation.</title>
        <authorList>
            <consortium name="The Broad Institute Genomics Platform"/>
            <consortium name="The Broad Institute Genome Sequencing Center for Infectious Disease"/>
            <person name="Wu L."/>
            <person name="Ma J."/>
        </authorList>
    </citation>
    <scope>NUCLEOTIDE SEQUENCE [LARGE SCALE GENOMIC DNA]</scope>
    <source>
        <strain evidence="3">CCM 7435</strain>
    </source>
</reference>
<feature type="chain" id="PRO_5046754867" evidence="1">
    <location>
        <begin position="24"/>
        <end position="116"/>
    </location>
</feature>
<feature type="signal peptide" evidence="1">
    <location>
        <begin position="1"/>
        <end position="23"/>
    </location>
</feature>
<keyword evidence="3" id="KW-1185">Reference proteome</keyword>
<proteinExistence type="predicted"/>
<name>A0ABW4Z687_9HYPH</name>